<dbReference type="AlphaFoldDB" id="A0A2H3B5U3"/>
<sequence length="400" mass="45142">MLTLTGTRTSTTPDIFRRSSTLLLSTAQRTTFNHARYFYYRIPCHRGLLPMTTYINASSYPEATRAFSDTNFILDLNEATQRYAQMQKALFTTFATISAQLHSLDLQRVAPPLRPRWNAIHTDFVKVMKHIRTNTVDLTGRAKMFCTVVLPILARNLNNVTPRSHQEKIQILQSYMKITSDHIALTQSYVGAILTIISNLTVFHKDLAQLACQHSSSASGRNDLRDLAMKFLQLENHLKQLYHSFSSTQSDTTIIAKTSTRLIAFSGHRPQKSKLSTHRVALADENMTRVYDQLEQCKSEVTHAQYAVQVSHRQTDALNTARSAVSSFVFDLMVNVEHGLSLFLAVWPSIMNDCLQMVAWLQNPVTNLPPSMSVYVESGMMLYAPIGAALELYSSELDKA</sequence>
<name>A0A2H3B5U3_9AGAR</name>
<gene>
    <name evidence="1" type="ORF">ARMSODRAFT_354807</name>
</gene>
<dbReference type="EMBL" id="KZ293441">
    <property type="protein sequence ID" value="PBK66245.1"/>
    <property type="molecule type" value="Genomic_DNA"/>
</dbReference>
<reference evidence="2" key="1">
    <citation type="journal article" date="2017" name="Nat. Ecol. Evol.">
        <title>Genome expansion and lineage-specific genetic innovations in the forest pathogenic fungi Armillaria.</title>
        <authorList>
            <person name="Sipos G."/>
            <person name="Prasanna A.N."/>
            <person name="Walter M.C."/>
            <person name="O'Connor E."/>
            <person name="Balint B."/>
            <person name="Krizsan K."/>
            <person name="Kiss B."/>
            <person name="Hess J."/>
            <person name="Varga T."/>
            <person name="Slot J."/>
            <person name="Riley R."/>
            <person name="Boka B."/>
            <person name="Rigling D."/>
            <person name="Barry K."/>
            <person name="Lee J."/>
            <person name="Mihaltcheva S."/>
            <person name="LaButti K."/>
            <person name="Lipzen A."/>
            <person name="Waldron R."/>
            <person name="Moloney N.M."/>
            <person name="Sperisen C."/>
            <person name="Kredics L."/>
            <person name="Vagvoelgyi C."/>
            <person name="Patrignani A."/>
            <person name="Fitzpatrick D."/>
            <person name="Nagy I."/>
            <person name="Doyle S."/>
            <person name="Anderson J.B."/>
            <person name="Grigoriev I.V."/>
            <person name="Gueldener U."/>
            <person name="Muensterkoetter M."/>
            <person name="Nagy L.G."/>
        </authorList>
    </citation>
    <scope>NUCLEOTIDE SEQUENCE [LARGE SCALE GENOMIC DNA]</scope>
    <source>
        <strain evidence="2">28-4</strain>
    </source>
</reference>
<accession>A0A2H3B5U3</accession>
<protein>
    <submittedName>
        <fullName evidence="1">Uncharacterized protein</fullName>
    </submittedName>
</protein>
<organism evidence="1 2">
    <name type="scientific">Armillaria solidipes</name>
    <dbReference type="NCBI Taxonomy" id="1076256"/>
    <lineage>
        <taxon>Eukaryota</taxon>
        <taxon>Fungi</taxon>
        <taxon>Dikarya</taxon>
        <taxon>Basidiomycota</taxon>
        <taxon>Agaricomycotina</taxon>
        <taxon>Agaricomycetes</taxon>
        <taxon>Agaricomycetidae</taxon>
        <taxon>Agaricales</taxon>
        <taxon>Marasmiineae</taxon>
        <taxon>Physalacriaceae</taxon>
        <taxon>Armillaria</taxon>
    </lineage>
</organism>
<evidence type="ECO:0000313" key="2">
    <source>
        <dbReference type="Proteomes" id="UP000218334"/>
    </source>
</evidence>
<dbReference type="Proteomes" id="UP000218334">
    <property type="component" value="Unassembled WGS sequence"/>
</dbReference>
<proteinExistence type="predicted"/>
<evidence type="ECO:0000313" key="1">
    <source>
        <dbReference type="EMBL" id="PBK66245.1"/>
    </source>
</evidence>
<keyword evidence="2" id="KW-1185">Reference proteome</keyword>